<keyword evidence="1" id="KW-0732">Signal</keyword>
<dbReference type="InterPro" id="IPR018389">
    <property type="entry name" value="DctP_fam"/>
</dbReference>
<keyword evidence="3" id="KW-1185">Reference proteome</keyword>
<dbReference type="Proteomes" id="UP001205843">
    <property type="component" value="Unassembled WGS sequence"/>
</dbReference>
<protein>
    <submittedName>
        <fullName evidence="2">TRAP-type C4-dicarboxylate transport system substrate-binding protein</fullName>
    </submittedName>
</protein>
<sequence length="311" mass="34535">MLGEERVTWRLGHTLTVPGSLYEEIITKEVPERIAEASGGMVQVRPLIGVIGTDDVLNALRRDRIQMGSLTVAYSAATYPLWAVLNLPGLVNDNRLIGPISRELVLPEIEKDMHDMGIRPVVVVSWDGGGYFSNRPVRNAGHFNGLRWRTHAPMLSQVINALGGSTVGMPFEELQPSLERRLVDAYTTTFPAMHAAGLYSATRYAIEAPNGTSLAVIMVSEQALERLPENVRADVVAELRAINEDVADRLHQEYLDTVDAIQREGVELIRFSEEEAAKVTDAAKEAVWEPWLRETGERGEQLLEAIQNYQP</sequence>
<dbReference type="PANTHER" id="PTHR33376">
    <property type="match status" value="1"/>
</dbReference>
<dbReference type="NCBIfam" id="NF037995">
    <property type="entry name" value="TRAP_S1"/>
    <property type="match status" value="1"/>
</dbReference>
<gene>
    <name evidence="2" type="ORF">J2T57_004418</name>
</gene>
<organism evidence="2 3">
    <name type="scientific">Natronocella acetinitrilica</name>
    <dbReference type="NCBI Taxonomy" id="414046"/>
    <lineage>
        <taxon>Bacteria</taxon>
        <taxon>Pseudomonadati</taxon>
        <taxon>Pseudomonadota</taxon>
        <taxon>Gammaproteobacteria</taxon>
        <taxon>Chromatiales</taxon>
        <taxon>Ectothiorhodospiraceae</taxon>
        <taxon>Natronocella</taxon>
    </lineage>
</organism>
<evidence type="ECO:0000313" key="2">
    <source>
        <dbReference type="EMBL" id="MCP1677239.1"/>
    </source>
</evidence>
<reference evidence="2" key="1">
    <citation type="submission" date="2022-03" db="EMBL/GenBank/DDBJ databases">
        <title>Genomic Encyclopedia of Type Strains, Phase III (KMG-III): the genomes of soil and plant-associated and newly described type strains.</title>
        <authorList>
            <person name="Whitman W."/>
        </authorList>
    </citation>
    <scope>NUCLEOTIDE SEQUENCE</scope>
    <source>
        <strain evidence="2">ANL 6-2</strain>
    </source>
</reference>
<name>A0AAE3KDV1_9GAMM</name>
<dbReference type="InterPro" id="IPR038404">
    <property type="entry name" value="TRAP_DctP_sf"/>
</dbReference>
<evidence type="ECO:0000256" key="1">
    <source>
        <dbReference type="ARBA" id="ARBA00022729"/>
    </source>
</evidence>
<dbReference type="AlphaFoldDB" id="A0AAE3KDV1"/>
<proteinExistence type="predicted"/>
<dbReference type="Gene3D" id="3.40.190.170">
    <property type="entry name" value="Bacterial extracellular solute-binding protein, family 7"/>
    <property type="match status" value="1"/>
</dbReference>
<comment type="caution">
    <text evidence="2">The sequence shown here is derived from an EMBL/GenBank/DDBJ whole genome shotgun (WGS) entry which is preliminary data.</text>
</comment>
<accession>A0AAE3KDV1</accession>
<dbReference type="Pfam" id="PF03480">
    <property type="entry name" value="DctP"/>
    <property type="match status" value="1"/>
</dbReference>
<dbReference type="EMBL" id="JALJXV010000019">
    <property type="protein sequence ID" value="MCP1677239.1"/>
    <property type="molecule type" value="Genomic_DNA"/>
</dbReference>
<dbReference type="RefSeq" id="WP_253485796.1">
    <property type="nucleotide sequence ID" value="NZ_JALJXV010000019.1"/>
</dbReference>
<evidence type="ECO:0000313" key="3">
    <source>
        <dbReference type="Proteomes" id="UP001205843"/>
    </source>
</evidence>
<dbReference type="PANTHER" id="PTHR33376:SF15">
    <property type="entry name" value="BLL6794 PROTEIN"/>
    <property type="match status" value="1"/>
</dbReference>
<dbReference type="GO" id="GO:0055085">
    <property type="term" value="P:transmembrane transport"/>
    <property type="evidence" value="ECO:0007669"/>
    <property type="project" value="InterPro"/>
</dbReference>